<gene>
    <name evidence="3" type="ORF">DIT71_00350</name>
</gene>
<proteinExistence type="predicted"/>
<dbReference type="OrthoDB" id="9790661at2"/>
<keyword evidence="1" id="KW-0378">Hydrolase</keyword>
<dbReference type="AlphaFoldDB" id="A0A2V3ZRN6"/>
<dbReference type="InterPro" id="IPR041999">
    <property type="entry name" value="Sortase_D_1"/>
</dbReference>
<organism evidence="3 4">
    <name type="scientific">Marinobacter vulgaris</name>
    <dbReference type="NCBI Taxonomy" id="1928331"/>
    <lineage>
        <taxon>Bacteria</taxon>
        <taxon>Pseudomonadati</taxon>
        <taxon>Pseudomonadota</taxon>
        <taxon>Gammaproteobacteria</taxon>
        <taxon>Pseudomonadales</taxon>
        <taxon>Marinobacteraceae</taxon>
        <taxon>Marinobacter</taxon>
    </lineage>
</organism>
<reference evidence="4" key="1">
    <citation type="submission" date="2018-05" db="EMBL/GenBank/DDBJ databases">
        <authorList>
            <person name="Lu D."/>
        </authorList>
    </citation>
    <scope>NUCLEOTIDE SEQUENCE [LARGE SCALE GENOMIC DNA]</scope>
    <source>
        <strain evidence="4">F01</strain>
    </source>
</reference>
<dbReference type="EMBL" id="QFWX01000001">
    <property type="protein sequence ID" value="PXX93293.1"/>
    <property type="molecule type" value="Genomic_DNA"/>
</dbReference>
<dbReference type="CDD" id="cd05828">
    <property type="entry name" value="Sortase_D_1"/>
    <property type="match status" value="1"/>
</dbReference>
<accession>A0A2V3ZRN6</accession>
<dbReference type="Proteomes" id="UP000253987">
    <property type="component" value="Unassembled WGS sequence"/>
</dbReference>
<dbReference type="NCBIfam" id="TIGR01076">
    <property type="entry name" value="sortase_fam"/>
    <property type="match status" value="1"/>
</dbReference>
<dbReference type="InterPro" id="IPR022445">
    <property type="entry name" value="Sortase_proteobact_type"/>
</dbReference>
<dbReference type="SUPFAM" id="SSF63817">
    <property type="entry name" value="Sortase"/>
    <property type="match status" value="1"/>
</dbReference>
<keyword evidence="4" id="KW-1185">Reference proteome</keyword>
<dbReference type="NCBIfam" id="TIGR03784">
    <property type="entry name" value="marine_sortase"/>
    <property type="match status" value="1"/>
</dbReference>
<reference evidence="3 4" key="2">
    <citation type="submission" date="2018-06" db="EMBL/GenBank/DDBJ databases">
        <title>Marinobactersediminissp. nov, a moderately halophilic bacterium isolated from marine solar saltern.</title>
        <authorList>
            <person name="Zhang Y."/>
        </authorList>
    </citation>
    <scope>NUCLEOTIDE SEQUENCE [LARGE SCALE GENOMIC DNA]</scope>
    <source>
        <strain evidence="3 4">F01</strain>
    </source>
</reference>
<dbReference type="Pfam" id="PF04203">
    <property type="entry name" value="Sortase"/>
    <property type="match status" value="1"/>
</dbReference>
<dbReference type="InterPro" id="IPR023365">
    <property type="entry name" value="Sortase_dom-sf"/>
</dbReference>
<dbReference type="Gene3D" id="2.40.260.10">
    <property type="entry name" value="Sortase"/>
    <property type="match status" value="1"/>
</dbReference>
<evidence type="ECO:0000313" key="4">
    <source>
        <dbReference type="Proteomes" id="UP000253987"/>
    </source>
</evidence>
<sequence>MSRLILLLATTFATILAVGLWIPLKALAAQELLELAWAESQARQQQTRPWPWADTWPVARLAMPETGQSLIVLEGAHGESLAFGPGQMIGNDGQAGPVVIAGHRDTHFRVLQHLETGSRVQLQDRTGRWRNFRVDRIRVVDSRHEQINTAILPRDSLLLVTCYPFDAVENNGPLRYVVEARAEPMKTTVEGSDSLPAEAAASLARST</sequence>
<evidence type="ECO:0000256" key="1">
    <source>
        <dbReference type="ARBA" id="ARBA00022801"/>
    </source>
</evidence>
<evidence type="ECO:0000256" key="2">
    <source>
        <dbReference type="SAM" id="MobiDB-lite"/>
    </source>
</evidence>
<name>A0A2V3ZRN6_9GAMM</name>
<protein>
    <submittedName>
        <fullName evidence="3">Class GN sortase</fullName>
    </submittedName>
</protein>
<dbReference type="GO" id="GO:0016787">
    <property type="term" value="F:hydrolase activity"/>
    <property type="evidence" value="ECO:0007669"/>
    <property type="project" value="UniProtKB-KW"/>
</dbReference>
<dbReference type="RefSeq" id="WP_114611221.1">
    <property type="nucleotide sequence ID" value="NZ_QFWX01000001.1"/>
</dbReference>
<feature type="region of interest" description="Disordered" evidence="2">
    <location>
        <begin position="187"/>
        <end position="207"/>
    </location>
</feature>
<evidence type="ECO:0000313" key="3">
    <source>
        <dbReference type="EMBL" id="PXX93293.1"/>
    </source>
</evidence>
<comment type="caution">
    <text evidence="3">The sequence shown here is derived from an EMBL/GenBank/DDBJ whole genome shotgun (WGS) entry which is preliminary data.</text>
</comment>
<dbReference type="InterPro" id="IPR005754">
    <property type="entry name" value="Sortase"/>
</dbReference>